<evidence type="ECO:0000256" key="3">
    <source>
        <dbReference type="ARBA" id="ARBA00022741"/>
    </source>
</evidence>
<dbReference type="GeneID" id="97278919"/>
<evidence type="ECO:0000256" key="6">
    <source>
        <dbReference type="ARBA" id="ARBA00048178"/>
    </source>
</evidence>
<keyword evidence="10" id="KW-1185">Reference proteome</keyword>
<keyword evidence="3" id="KW-0547">Nucleotide-binding</keyword>
<dbReference type="Gene3D" id="3.40.50.300">
    <property type="entry name" value="P-loop containing nucleotide triphosphate hydrolases"/>
    <property type="match status" value="1"/>
</dbReference>
<evidence type="ECO:0000256" key="7">
    <source>
        <dbReference type="SAM" id="MobiDB-lite"/>
    </source>
</evidence>
<feature type="region of interest" description="Disordered" evidence="7">
    <location>
        <begin position="66"/>
        <end position="110"/>
    </location>
</feature>
<dbReference type="EMBL" id="CP108164">
    <property type="protein sequence ID" value="WTQ78924.1"/>
    <property type="molecule type" value="Genomic_DNA"/>
</dbReference>
<name>A0ABZ1KIA0_STRAH</name>
<proteinExistence type="inferred from homology"/>
<protein>
    <recommendedName>
        <fullName evidence="5">UDP-N-acetylglucosamine kinase</fullName>
        <ecNumber evidence="2">2.7.1.176</ecNumber>
    </recommendedName>
    <alternativeName>
        <fullName evidence="5">UDP-N-acetylglucosamine kinase</fullName>
    </alternativeName>
</protein>
<evidence type="ECO:0000313" key="9">
    <source>
        <dbReference type="EMBL" id="WTQ78924.1"/>
    </source>
</evidence>
<feature type="compositionally biased region" description="Basic and acidic residues" evidence="7">
    <location>
        <begin position="85"/>
        <end position="110"/>
    </location>
</feature>
<dbReference type="InterPro" id="IPR027417">
    <property type="entry name" value="P-loop_NTPase"/>
</dbReference>
<gene>
    <name evidence="9" type="ORF">OG350_00810</name>
</gene>
<evidence type="ECO:0000256" key="2">
    <source>
        <dbReference type="ARBA" id="ARBA00011963"/>
    </source>
</evidence>
<dbReference type="RefSeq" id="WP_405444572.1">
    <property type="nucleotide sequence ID" value="NZ_CP108164.1"/>
</dbReference>
<evidence type="ECO:0000313" key="10">
    <source>
        <dbReference type="Proteomes" id="UP001622557"/>
    </source>
</evidence>
<dbReference type="Proteomes" id="UP001622557">
    <property type="component" value="Chromosome"/>
</dbReference>
<comment type="catalytic activity">
    <reaction evidence="6">
        <text>UDP-N-acetyl-alpha-D-glucosamine + ATP = UDP-N-acetyl-alpha-D-glucosamine 3'-phosphate + ADP + H(+)</text>
        <dbReference type="Rhea" id="RHEA:32671"/>
        <dbReference type="ChEBI" id="CHEBI:15378"/>
        <dbReference type="ChEBI" id="CHEBI:30616"/>
        <dbReference type="ChEBI" id="CHEBI:57705"/>
        <dbReference type="ChEBI" id="CHEBI:64353"/>
        <dbReference type="ChEBI" id="CHEBI:456216"/>
        <dbReference type="EC" id="2.7.1.176"/>
    </reaction>
</comment>
<evidence type="ECO:0000259" key="8">
    <source>
        <dbReference type="Pfam" id="PF06414"/>
    </source>
</evidence>
<sequence length="167" mass="17875">MLGQRGGAAHIGRDLCKAAHRHYATAPAADVRTAGAKVRPDTTRWQTTVEEYVRDHGLDAVVESALSDPEKHRASSAAYHRSRHLHDQRLDKPGAARAGGPDRRGTGRRPADVLGGGAVVTAVRAGWSGCGVRGQTMPVAVQRASTAMIARPSHRLASFLERTFQIS</sequence>
<feature type="domain" description="Zeta toxin" evidence="8">
    <location>
        <begin position="4"/>
        <end position="80"/>
    </location>
</feature>
<dbReference type="Pfam" id="PF06414">
    <property type="entry name" value="Zeta_toxin"/>
    <property type="match status" value="1"/>
</dbReference>
<evidence type="ECO:0000256" key="4">
    <source>
        <dbReference type="ARBA" id="ARBA00022840"/>
    </source>
</evidence>
<comment type="similarity">
    <text evidence="1">Belongs to the zeta toxin family.</text>
</comment>
<reference evidence="9 10" key="1">
    <citation type="submission" date="2022-10" db="EMBL/GenBank/DDBJ databases">
        <title>The complete genomes of actinobacterial strains from the NBC collection.</title>
        <authorList>
            <person name="Joergensen T.S."/>
            <person name="Alvarez Arevalo M."/>
            <person name="Sterndorff E.B."/>
            <person name="Faurdal D."/>
            <person name="Vuksanovic O."/>
            <person name="Mourched A.-S."/>
            <person name="Charusanti P."/>
            <person name="Shaw S."/>
            <person name="Blin K."/>
            <person name="Weber T."/>
        </authorList>
    </citation>
    <scope>NUCLEOTIDE SEQUENCE [LARGE SCALE GENOMIC DNA]</scope>
    <source>
        <strain evidence="9 10">NBC_00156</strain>
    </source>
</reference>
<evidence type="ECO:0000256" key="1">
    <source>
        <dbReference type="ARBA" id="ARBA00009104"/>
    </source>
</evidence>
<accession>A0ABZ1KIA0</accession>
<dbReference type="EC" id="2.7.1.176" evidence="2"/>
<keyword evidence="4" id="KW-0067">ATP-binding</keyword>
<dbReference type="InterPro" id="IPR010488">
    <property type="entry name" value="Zeta_toxin_domain"/>
</dbReference>
<organism evidence="9 10">
    <name type="scientific">Streptomyces achromogenes</name>
    <dbReference type="NCBI Taxonomy" id="67255"/>
    <lineage>
        <taxon>Bacteria</taxon>
        <taxon>Bacillati</taxon>
        <taxon>Actinomycetota</taxon>
        <taxon>Actinomycetes</taxon>
        <taxon>Kitasatosporales</taxon>
        <taxon>Streptomycetaceae</taxon>
        <taxon>Streptomyces</taxon>
    </lineage>
</organism>
<evidence type="ECO:0000256" key="5">
    <source>
        <dbReference type="ARBA" id="ARBA00032897"/>
    </source>
</evidence>